<sequence length="268" mass="27791">MSAAGNTTRVLVTGATGGIGRATCVELIRQAKSEGKAVSIAAVASRSGAALEALTAELNSLGARAIGLHANLADAASCVQLIDDATAFCGGLDALVSNAGITRPAPLADQTVEDWDTVFSVNTRATWLLARAARKALAESRGAIVAVASMSGMYPHPGYGAYSASKAALLMLCRQLAQEWAADGIRVNTVSPGMIRTPLTERVYQNEEVAARREAMVPLGRIGRPEDIARAVAYLLGDHAAYVTGENLRVDGGLCDRFLGTIPGVARA</sequence>
<dbReference type="InterPro" id="IPR036291">
    <property type="entry name" value="NAD(P)-bd_dom_sf"/>
</dbReference>
<dbReference type="SMART" id="SM00822">
    <property type="entry name" value="PKS_KR"/>
    <property type="match status" value="1"/>
</dbReference>
<evidence type="ECO:0000256" key="2">
    <source>
        <dbReference type="ARBA" id="ARBA00023002"/>
    </source>
</evidence>
<keyword evidence="5" id="KW-1185">Reference proteome</keyword>
<gene>
    <name evidence="4" type="ORF">AYR66_08470</name>
</gene>
<evidence type="ECO:0000313" key="5">
    <source>
        <dbReference type="Proteomes" id="UP000197535"/>
    </source>
</evidence>
<organism evidence="4 5">
    <name type="scientific">Noviherbaspirillum denitrificans</name>
    <dbReference type="NCBI Taxonomy" id="1968433"/>
    <lineage>
        <taxon>Bacteria</taxon>
        <taxon>Pseudomonadati</taxon>
        <taxon>Pseudomonadota</taxon>
        <taxon>Betaproteobacteria</taxon>
        <taxon>Burkholderiales</taxon>
        <taxon>Oxalobacteraceae</taxon>
        <taxon>Noviherbaspirillum</taxon>
    </lineage>
</organism>
<dbReference type="Gene3D" id="3.40.50.720">
    <property type="entry name" value="NAD(P)-binding Rossmann-like Domain"/>
    <property type="match status" value="1"/>
</dbReference>
<accession>A0A254TA87</accession>
<feature type="domain" description="Ketoreductase" evidence="3">
    <location>
        <begin position="8"/>
        <end position="188"/>
    </location>
</feature>
<dbReference type="AlphaFoldDB" id="A0A254TA87"/>
<dbReference type="InterPro" id="IPR020904">
    <property type="entry name" value="Sc_DH/Rdtase_CS"/>
</dbReference>
<comment type="similarity">
    <text evidence="1">Belongs to the short-chain dehydrogenases/reductases (SDR) family.</text>
</comment>
<evidence type="ECO:0000256" key="1">
    <source>
        <dbReference type="ARBA" id="ARBA00006484"/>
    </source>
</evidence>
<dbReference type="PROSITE" id="PS00061">
    <property type="entry name" value="ADH_SHORT"/>
    <property type="match status" value="1"/>
</dbReference>
<comment type="caution">
    <text evidence="4">The sequence shown here is derived from an EMBL/GenBank/DDBJ whole genome shotgun (WGS) entry which is preliminary data.</text>
</comment>
<dbReference type="GO" id="GO:0016491">
    <property type="term" value="F:oxidoreductase activity"/>
    <property type="evidence" value="ECO:0007669"/>
    <property type="project" value="UniProtKB-KW"/>
</dbReference>
<dbReference type="InterPro" id="IPR002347">
    <property type="entry name" value="SDR_fam"/>
</dbReference>
<dbReference type="PRINTS" id="PR00081">
    <property type="entry name" value="GDHRDH"/>
</dbReference>
<dbReference type="Proteomes" id="UP000197535">
    <property type="component" value="Unassembled WGS sequence"/>
</dbReference>
<dbReference type="FunFam" id="3.40.50.720:FF:000084">
    <property type="entry name" value="Short-chain dehydrogenase reductase"/>
    <property type="match status" value="1"/>
</dbReference>
<name>A0A254TA87_9BURK</name>
<dbReference type="PANTHER" id="PTHR43639">
    <property type="entry name" value="OXIDOREDUCTASE, SHORT-CHAIN DEHYDROGENASE/REDUCTASE FAMILY (AFU_ORTHOLOGUE AFUA_5G02870)"/>
    <property type="match status" value="1"/>
</dbReference>
<dbReference type="CDD" id="cd05233">
    <property type="entry name" value="SDR_c"/>
    <property type="match status" value="1"/>
</dbReference>
<evidence type="ECO:0000259" key="3">
    <source>
        <dbReference type="SMART" id="SM00822"/>
    </source>
</evidence>
<evidence type="ECO:0000313" key="4">
    <source>
        <dbReference type="EMBL" id="OWW19544.1"/>
    </source>
</evidence>
<dbReference type="OrthoDB" id="9806974at2"/>
<dbReference type="Pfam" id="PF13561">
    <property type="entry name" value="adh_short_C2"/>
    <property type="match status" value="1"/>
</dbReference>
<dbReference type="EMBL" id="LSTO01000001">
    <property type="protein sequence ID" value="OWW19544.1"/>
    <property type="molecule type" value="Genomic_DNA"/>
</dbReference>
<proteinExistence type="inferred from homology"/>
<dbReference type="InterPro" id="IPR057326">
    <property type="entry name" value="KR_dom"/>
</dbReference>
<protein>
    <submittedName>
        <fullName evidence="4">Short-chain dehydrogenase</fullName>
    </submittedName>
</protein>
<reference evidence="4 5" key="1">
    <citation type="submission" date="2016-02" db="EMBL/GenBank/DDBJ databases">
        <authorList>
            <person name="Wen L."/>
            <person name="He K."/>
            <person name="Yang H."/>
        </authorList>
    </citation>
    <scope>NUCLEOTIDE SEQUENCE [LARGE SCALE GENOMIC DNA]</scope>
    <source>
        <strain evidence="4 5">TSA40</strain>
    </source>
</reference>
<dbReference type="SUPFAM" id="SSF51735">
    <property type="entry name" value="NAD(P)-binding Rossmann-fold domains"/>
    <property type="match status" value="1"/>
</dbReference>
<dbReference type="PANTHER" id="PTHR43639:SF1">
    <property type="entry name" value="SHORT-CHAIN DEHYDROGENASE_REDUCTASE FAMILY PROTEIN"/>
    <property type="match status" value="1"/>
</dbReference>
<dbReference type="RefSeq" id="WP_088706454.1">
    <property type="nucleotide sequence ID" value="NZ_LSTO01000001.1"/>
</dbReference>
<keyword evidence="2" id="KW-0560">Oxidoreductase</keyword>
<dbReference type="PRINTS" id="PR00080">
    <property type="entry name" value="SDRFAMILY"/>
</dbReference>